<dbReference type="EMBL" id="JAYMYR010000010">
    <property type="protein sequence ID" value="KAK7334788.1"/>
    <property type="molecule type" value="Genomic_DNA"/>
</dbReference>
<keyword evidence="2" id="KW-1185">Reference proteome</keyword>
<comment type="caution">
    <text evidence="1">The sequence shown here is derived from an EMBL/GenBank/DDBJ whole genome shotgun (WGS) entry which is preliminary data.</text>
</comment>
<protein>
    <submittedName>
        <fullName evidence="1">Uncharacterized protein</fullName>
    </submittedName>
</protein>
<organism evidence="1 2">
    <name type="scientific">Phaseolus coccineus</name>
    <name type="common">Scarlet runner bean</name>
    <name type="synonym">Phaseolus multiflorus</name>
    <dbReference type="NCBI Taxonomy" id="3886"/>
    <lineage>
        <taxon>Eukaryota</taxon>
        <taxon>Viridiplantae</taxon>
        <taxon>Streptophyta</taxon>
        <taxon>Embryophyta</taxon>
        <taxon>Tracheophyta</taxon>
        <taxon>Spermatophyta</taxon>
        <taxon>Magnoliopsida</taxon>
        <taxon>eudicotyledons</taxon>
        <taxon>Gunneridae</taxon>
        <taxon>Pentapetalae</taxon>
        <taxon>rosids</taxon>
        <taxon>fabids</taxon>
        <taxon>Fabales</taxon>
        <taxon>Fabaceae</taxon>
        <taxon>Papilionoideae</taxon>
        <taxon>50 kb inversion clade</taxon>
        <taxon>NPAAA clade</taxon>
        <taxon>indigoferoid/millettioid clade</taxon>
        <taxon>Phaseoleae</taxon>
        <taxon>Phaseolus</taxon>
    </lineage>
</organism>
<reference evidence="1 2" key="1">
    <citation type="submission" date="2024-01" db="EMBL/GenBank/DDBJ databases">
        <title>The genomes of 5 underutilized Papilionoideae crops provide insights into root nodulation and disease resistanc.</title>
        <authorList>
            <person name="Jiang F."/>
        </authorList>
    </citation>
    <scope>NUCLEOTIDE SEQUENCE [LARGE SCALE GENOMIC DNA]</scope>
    <source>
        <strain evidence="1">JINMINGXINNONG_FW02</strain>
        <tissue evidence="1">Leaves</tissue>
    </source>
</reference>
<dbReference type="AlphaFoldDB" id="A0AAN9QKL1"/>
<evidence type="ECO:0000313" key="1">
    <source>
        <dbReference type="EMBL" id="KAK7334788.1"/>
    </source>
</evidence>
<evidence type="ECO:0000313" key="2">
    <source>
        <dbReference type="Proteomes" id="UP001374584"/>
    </source>
</evidence>
<name>A0AAN9QKL1_PHACN</name>
<dbReference type="Proteomes" id="UP001374584">
    <property type="component" value="Unassembled WGS sequence"/>
</dbReference>
<accession>A0AAN9QKL1</accession>
<gene>
    <name evidence="1" type="ORF">VNO80_26553</name>
</gene>
<sequence length="70" mass="7903">MNEVTTYKNMSNQFCVCGIQITSASPFWNNGHCAAGFMDSGISFESKHRQQQLAEQRVMHLATDDPNLHQ</sequence>
<proteinExistence type="predicted"/>